<dbReference type="Proteomes" id="UP000324222">
    <property type="component" value="Unassembled WGS sequence"/>
</dbReference>
<evidence type="ECO:0000313" key="1">
    <source>
        <dbReference type="EMBL" id="MPC25009.1"/>
    </source>
</evidence>
<dbReference type="EMBL" id="VSRR010001403">
    <property type="protein sequence ID" value="MPC25009.1"/>
    <property type="molecule type" value="Genomic_DNA"/>
</dbReference>
<proteinExistence type="predicted"/>
<accession>A0A5B7DVA9</accession>
<name>A0A5B7DVA9_PORTR</name>
<evidence type="ECO:0000313" key="2">
    <source>
        <dbReference type="Proteomes" id="UP000324222"/>
    </source>
</evidence>
<organism evidence="1 2">
    <name type="scientific">Portunus trituberculatus</name>
    <name type="common">Swimming crab</name>
    <name type="synonym">Neptunus trituberculatus</name>
    <dbReference type="NCBI Taxonomy" id="210409"/>
    <lineage>
        <taxon>Eukaryota</taxon>
        <taxon>Metazoa</taxon>
        <taxon>Ecdysozoa</taxon>
        <taxon>Arthropoda</taxon>
        <taxon>Crustacea</taxon>
        <taxon>Multicrustacea</taxon>
        <taxon>Malacostraca</taxon>
        <taxon>Eumalacostraca</taxon>
        <taxon>Eucarida</taxon>
        <taxon>Decapoda</taxon>
        <taxon>Pleocyemata</taxon>
        <taxon>Brachyura</taxon>
        <taxon>Eubrachyura</taxon>
        <taxon>Portunoidea</taxon>
        <taxon>Portunidae</taxon>
        <taxon>Portuninae</taxon>
        <taxon>Portunus</taxon>
    </lineage>
</organism>
<dbReference type="OrthoDB" id="2270193at2759"/>
<comment type="caution">
    <text evidence="1">The sequence shown here is derived from an EMBL/GenBank/DDBJ whole genome shotgun (WGS) entry which is preliminary data.</text>
</comment>
<sequence length="117" mass="12643">MGSLSAGEDERRFFHGKERKLQQPLPASAWATPRPVFTCTAYVCLVTLSVLGVGLPQRPSNISCSTVHASTPTTLHHAHSSPPWPSQHSTYPPSCRPLASMSTPHCNLLSFVIPVPS</sequence>
<dbReference type="AlphaFoldDB" id="A0A5B7DVA9"/>
<reference evidence="1 2" key="1">
    <citation type="submission" date="2019-05" db="EMBL/GenBank/DDBJ databases">
        <title>Another draft genome of Portunus trituberculatus and its Hox gene families provides insights of decapod evolution.</title>
        <authorList>
            <person name="Jeong J.-H."/>
            <person name="Song I."/>
            <person name="Kim S."/>
            <person name="Choi T."/>
            <person name="Kim D."/>
            <person name="Ryu S."/>
            <person name="Kim W."/>
        </authorList>
    </citation>
    <scope>NUCLEOTIDE SEQUENCE [LARGE SCALE GENOMIC DNA]</scope>
    <source>
        <tissue evidence="1">Muscle</tissue>
    </source>
</reference>
<protein>
    <submittedName>
        <fullName evidence="1">Uncharacterized protein</fullName>
    </submittedName>
</protein>
<gene>
    <name evidence="1" type="ORF">E2C01_018106</name>
</gene>
<keyword evidence="2" id="KW-1185">Reference proteome</keyword>